<dbReference type="EMBL" id="BMMW01000004">
    <property type="protein sequence ID" value="GGK64853.1"/>
    <property type="molecule type" value="Genomic_DNA"/>
</dbReference>
<name>A0A917QRE8_9NOCA</name>
<dbReference type="Gene3D" id="1.10.10.10">
    <property type="entry name" value="Winged helix-like DNA-binding domain superfamily/Winged helix DNA-binding domain"/>
    <property type="match status" value="1"/>
</dbReference>
<evidence type="ECO:0000313" key="1">
    <source>
        <dbReference type="EMBL" id="GGK64853.1"/>
    </source>
</evidence>
<proteinExistence type="predicted"/>
<dbReference type="AlphaFoldDB" id="A0A917QRE8"/>
<keyword evidence="2" id="KW-1185">Reference proteome</keyword>
<dbReference type="SUPFAM" id="SSF46785">
    <property type="entry name" value="Winged helix' DNA-binding domain"/>
    <property type="match status" value="1"/>
</dbReference>
<reference evidence="1" key="2">
    <citation type="submission" date="2020-09" db="EMBL/GenBank/DDBJ databases">
        <authorList>
            <person name="Sun Q."/>
            <person name="Zhou Y."/>
        </authorList>
    </citation>
    <scope>NUCLEOTIDE SEQUENCE</scope>
    <source>
        <strain evidence="1">CGMCC 4.7278</strain>
    </source>
</reference>
<organism evidence="1 2">
    <name type="scientific">Nocardia camponoti</name>
    <dbReference type="NCBI Taxonomy" id="1616106"/>
    <lineage>
        <taxon>Bacteria</taxon>
        <taxon>Bacillati</taxon>
        <taxon>Actinomycetota</taxon>
        <taxon>Actinomycetes</taxon>
        <taxon>Mycobacteriales</taxon>
        <taxon>Nocardiaceae</taxon>
        <taxon>Nocardia</taxon>
    </lineage>
</organism>
<comment type="caution">
    <text evidence="1">The sequence shown here is derived from an EMBL/GenBank/DDBJ whole genome shotgun (WGS) entry which is preliminary data.</text>
</comment>
<dbReference type="InterPro" id="IPR036390">
    <property type="entry name" value="WH_DNA-bd_sf"/>
</dbReference>
<protein>
    <submittedName>
        <fullName evidence="1">Uncharacterized protein</fullName>
    </submittedName>
</protein>
<dbReference type="Proteomes" id="UP000612956">
    <property type="component" value="Unassembled WGS sequence"/>
</dbReference>
<evidence type="ECO:0000313" key="2">
    <source>
        <dbReference type="Proteomes" id="UP000612956"/>
    </source>
</evidence>
<reference evidence="1" key="1">
    <citation type="journal article" date="2014" name="Int. J. Syst. Evol. Microbiol.">
        <title>Complete genome sequence of Corynebacterium casei LMG S-19264T (=DSM 44701T), isolated from a smear-ripened cheese.</title>
        <authorList>
            <consortium name="US DOE Joint Genome Institute (JGI-PGF)"/>
            <person name="Walter F."/>
            <person name="Albersmeier A."/>
            <person name="Kalinowski J."/>
            <person name="Ruckert C."/>
        </authorList>
    </citation>
    <scope>NUCLEOTIDE SEQUENCE</scope>
    <source>
        <strain evidence="1">CGMCC 4.7278</strain>
    </source>
</reference>
<sequence length="137" mass="14944">MGRFPRRARWDVTTCCAPLRRALFSHAASSSRPFILDGGANQIISARKGFAMDRSHAQIIGALRDADLTVAQLAEDLERQRASIASDLRHLAALGLVRSEDETPRLWGVTEAALRWTGSDQGRAALGEVTRAPMDSC</sequence>
<dbReference type="InterPro" id="IPR036388">
    <property type="entry name" value="WH-like_DNA-bd_sf"/>
</dbReference>
<accession>A0A917QRE8</accession>
<gene>
    <name evidence="1" type="ORF">GCM10011591_41390</name>
</gene>